<keyword evidence="1" id="KW-0238">DNA-binding</keyword>
<dbReference type="PROSITE" id="PS52050">
    <property type="entry name" value="WYL"/>
    <property type="match status" value="1"/>
</dbReference>
<sequence length="301" mass="35350">MASSPARFERWFQLILTMLDGHDHTAIELAGTLGTTRRNLYYVLRLFRGMGFRVVHDRTFYYIDPRSPFLQRVASAVEFADDEVVYLHALMSKLAGQDVMASVVKHKLERYYDIDHQDGMRDMRHLSDNIEALERAMEQRRVVILRDYSSPHSHSVSDRVVEPFLFQGAKTDVRAFEIKSKQNKTFKIARIGRVEVVDTPWFNTDRHREVFTDMFMFSGEEQLHVKLRLSLLAHNLMLEEYPRSAPMLSREDDNHWIFEATLVNYVGISRFILGLFDEITILGDEGLRSYVRRKIAYMSRY</sequence>
<gene>
    <name evidence="1" type="ORF">C7379_10819</name>
</gene>
<proteinExistence type="predicted"/>
<evidence type="ECO:0000313" key="1">
    <source>
        <dbReference type="EMBL" id="PVX54793.1"/>
    </source>
</evidence>
<comment type="caution">
    <text evidence="1">The sequence shown here is derived from an EMBL/GenBank/DDBJ whole genome shotgun (WGS) entry which is preliminary data.</text>
</comment>
<accession>A0A2U0UAZ2</accession>
<protein>
    <submittedName>
        <fullName evidence="1">Putative DNA-binding transcriptional regulator YafY</fullName>
    </submittedName>
</protein>
<dbReference type="Proteomes" id="UP000245870">
    <property type="component" value="Unassembled WGS sequence"/>
</dbReference>
<dbReference type="EMBL" id="QENY01000008">
    <property type="protein sequence ID" value="PVX54793.1"/>
    <property type="molecule type" value="Genomic_DNA"/>
</dbReference>
<name>A0A2U0UAZ2_9BACT</name>
<keyword evidence="2" id="KW-1185">Reference proteome</keyword>
<dbReference type="GO" id="GO:0003677">
    <property type="term" value="F:DNA binding"/>
    <property type="evidence" value="ECO:0007669"/>
    <property type="project" value="UniProtKB-KW"/>
</dbReference>
<dbReference type="AlphaFoldDB" id="A0A2U0UAZ2"/>
<dbReference type="OrthoDB" id="1315521at2"/>
<reference evidence="1 2" key="1">
    <citation type="submission" date="2018-05" db="EMBL/GenBank/DDBJ databases">
        <title>Genomic Encyclopedia of Type Strains, Phase IV (KMG-IV): sequencing the most valuable type-strain genomes for metagenomic binning, comparative biology and taxonomic classification.</title>
        <authorList>
            <person name="Goeker M."/>
        </authorList>
    </citation>
    <scope>NUCLEOTIDE SEQUENCE [LARGE SCALE GENOMIC DNA]</scope>
    <source>
        <strain evidence="1 2">DSM 100333</strain>
    </source>
</reference>
<evidence type="ECO:0000313" key="2">
    <source>
        <dbReference type="Proteomes" id="UP000245870"/>
    </source>
</evidence>
<organism evidence="1 2">
    <name type="scientific">Hallella colorans</name>
    <dbReference type="NCBI Taxonomy" id="1703337"/>
    <lineage>
        <taxon>Bacteria</taxon>
        <taxon>Pseudomonadati</taxon>
        <taxon>Bacteroidota</taxon>
        <taxon>Bacteroidia</taxon>
        <taxon>Bacteroidales</taxon>
        <taxon>Prevotellaceae</taxon>
        <taxon>Hallella</taxon>
    </lineage>
</organism>
<dbReference type="RefSeq" id="WP_116616348.1">
    <property type="nucleotide sequence ID" value="NZ_QENY01000008.1"/>
</dbReference>